<sequence length="101" mass="12192">MKSSARFRQNKGIWLNVAIEVWDPEKEKIITARDIVFDETRRYETAEREQEKIIISEGEENSENEDNECQKNQNEKEDKRIEEPRNERPIRTIKPPKKFED</sequence>
<evidence type="ECO:0000256" key="1">
    <source>
        <dbReference type="SAM" id="MobiDB-lite"/>
    </source>
</evidence>
<feature type="region of interest" description="Disordered" evidence="1">
    <location>
        <begin position="46"/>
        <end position="101"/>
    </location>
</feature>
<feature type="compositionally biased region" description="Basic and acidic residues" evidence="1">
    <location>
        <begin position="73"/>
        <end position="90"/>
    </location>
</feature>
<reference evidence="2 3" key="1">
    <citation type="journal article" date="2024" name="BMC Genomics">
        <title>De novo assembly and annotation of Popillia japonica's genome with initial clues to its potential as an invasive pest.</title>
        <authorList>
            <person name="Cucini C."/>
            <person name="Boschi S."/>
            <person name="Funari R."/>
            <person name="Cardaioli E."/>
            <person name="Iannotti N."/>
            <person name="Marturano G."/>
            <person name="Paoli F."/>
            <person name="Bruttini M."/>
            <person name="Carapelli A."/>
            <person name="Frati F."/>
            <person name="Nardi F."/>
        </authorList>
    </citation>
    <scope>NUCLEOTIDE SEQUENCE [LARGE SCALE GENOMIC DNA]</scope>
    <source>
        <strain evidence="2">DMR45628</strain>
    </source>
</reference>
<evidence type="ECO:0000313" key="3">
    <source>
        <dbReference type="Proteomes" id="UP001458880"/>
    </source>
</evidence>
<dbReference type="EMBL" id="JASPKY010000014">
    <property type="protein sequence ID" value="KAK9753294.1"/>
    <property type="molecule type" value="Genomic_DNA"/>
</dbReference>
<feature type="compositionally biased region" description="Acidic residues" evidence="1">
    <location>
        <begin position="57"/>
        <end position="67"/>
    </location>
</feature>
<dbReference type="AlphaFoldDB" id="A0AAW1MZV4"/>
<gene>
    <name evidence="2" type="ORF">QE152_g3559</name>
</gene>
<proteinExistence type="predicted"/>
<protein>
    <submittedName>
        <fullName evidence="2">Uncharacterized protein</fullName>
    </submittedName>
</protein>
<name>A0AAW1MZV4_POPJA</name>
<accession>A0AAW1MZV4</accession>
<keyword evidence="3" id="KW-1185">Reference proteome</keyword>
<comment type="caution">
    <text evidence="2">The sequence shown here is derived from an EMBL/GenBank/DDBJ whole genome shotgun (WGS) entry which is preliminary data.</text>
</comment>
<organism evidence="2 3">
    <name type="scientific">Popillia japonica</name>
    <name type="common">Japanese beetle</name>
    <dbReference type="NCBI Taxonomy" id="7064"/>
    <lineage>
        <taxon>Eukaryota</taxon>
        <taxon>Metazoa</taxon>
        <taxon>Ecdysozoa</taxon>
        <taxon>Arthropoda</taxon>
        <taxon>Hexapoda</taxon>
        <taxon>Insecta</taxon>
        <taxon>Pterygota</taxon>
        <taxon>Neoptera</taxon>
        <taxon>Endopterygota</taxon>
        <taxon>Coleoptera</taxon>
        <taxon>Polyphaga</taxon>
        <taxon>Scarabaeiformia</taxon>
        <taxon>Scarabaeidae</taxon>
        <taxon>Rutelinae</taxon>
        <taxon>Popillia</taxon>
    </lineage>
</organism>
<evidence type="ECO:0000313" key="2">
    <source>
        <dbReference type="EMBL" id="KAK9753294.1"/>
    </source>
</evidence>
<dbReference type="Proteomes" id="UP001458880">
    <property type="component" value="Unassembled WGS sequence"/>
</dbReference>